<evidence type="ECO:0000313" key="4">
    <source>
        <dbReference type="Proteomes" id="UP000538147"/>
    </source>
</evidence>
<dbReference type="CDD" id="cd00293">
    <property type="entry name" value="USP-like"/>
    <property type="match status" value="1"/>
</dbReference>
<gene>
    <name evidence="3" type="ORF">FHS79_001204</name>
</gene>
<dbReference type="PRINTS" id="PR01438">
    <property type="entry name" value="UNVRSLSTRESS"/>
</dbReference>
<dbReference type="RefSeq" id="WP_184196861.1">
    <property type="nucleotide sequence ID" value="NZ_BMOX01000076.1"/>
</dbReference>
<dbReference type="Proteomes" id="UP000538147">
    <property type="component" value="Unassembled WGS sequence"/>
</dbReference>
<dbReference type="AlphaFoldDB" id="A0A841LD21"/>
<dbReference type="PANTHER" id="PTHR46268">
    <property type="entry name" value="STRESS RESPONSE PROTEIN NHAX"/>
    <property type="match status" value="1"/>
</dbReference>
<dbReference type="Gene3D" id="3.40.50.12370">
    <property type="match status" value="1"/>
</dbReference>
<dbReference type="SUPFAM" id="SSF52402">
    <property type="entry name" value="Adenine nucleotide alpha hydrolases-like"/>
    <property type="match status" value="2"/>
</dbReference>
<proteinExistence type="inferred from homology"/>
<dbReference type="EMBL" id="JACIIV010000007">
    <property type="protein sequence ID" value="MBB6227042.1"/>
    <property type="molecule type" value="Genomic_DNA"/>
</dbReference>
<evidence type="ECO:0000256" key="1">
    <source>
        <dbReference type="ARBA" id="ARBA00008791"/>
    </source>
</evidence>
<sequence length="269" mass="28673">MKTILLHIEDDAGQEARLQAAFDLARMFGSHINCLQVTPFAAYALGDNGISGFPVTAIIDAVEDQRRAAREKVEARLKAEGVQWDWMARDGDAAERLAEASRLADVVVMSAGQIGNSPGMALAMTGDVTIEAAAPVLAVGPDMRGIDVTGPVLVAWDGSREAAAALRGSVSLLHKAAAVHILTVEEKPSDFRATDAARWLARHGIEAEIIERGDGGQSIDAVIREELMRVGATMLVQGAYGHSRLRQRLFGGVTRSLISEPPVPLLLAH</sequence>
<keyword evidence="4" id="KW-1185">Reference proteome</keyword>
<feature type="domain" description="UspA" evidence="2">
    <location>
        <begin position="1"/>
        <end position="129"/>
    </location>
</feature>
<dbReference type="InterPro" id="IPR006015">
    <property type="entry name" value="Universal_stress_UspA"/>
</dbReference>
<comment type="caution">
    <text evidence="3">The sequence shown here is derived from an EMBL/GenBank/DDBJ whole genome shotgun (WGS) entry which is preliminary data.</text>
</comment>
<protein>
    <submittedName>
        <fullName evidence="3">Nucleotide-binding universal stress UspA family protein</fullName>
    </submittedName>
</protein>
<organism evidence="3 4">
    <name type="scientific">Polymorphobacter multimanifer</name>
    <dbReference type="NCBI Taxonomy" id="1070431"/>
    <lineage>
        <taxon>Bacteria</taxon>
        <taxon>Pseudomonadati</taxon>
        <taxon>Pseudomonadota</taxon>
        <taxon>Alphaproteobacteria</taxon>
        <taxon>Sphingomonadales</taxon>
        <taxon>Sphingosinicellaceae</taxon>
        <taxon>Polymorphobacter</taxon>
    </lineage>
</organism>
<feature type="domain" description="UspA" evidence="2">
    <location>
        <begin position="151"/>
        <end position="268"/>
    </location>
</feature>
<accession>A0A841LD21</accession>
<dbReference type="InterPro" id="IPR006016">
    <property type="entry name" value="UspA"/>
</dbReference>
<dbReference type="Pfam" id="PF00582">
    <property type="entry name" value="Usp"/>
    <property type="match status" value="2"/>
</dbReference>
<name>A0A841LD21_9SPHN</name>
<reference evidence="3 4" key="1">
    <citation type="submission" date="2020-08" db="EMBL/GenBank/DDBJ databases">
        <title>Genomic Encyclopedia of Type Strains, Phase IV (KMG-IV): sequencing the most valuable type-strain genomes for metagenomic binning, comparative biology and taxonomic classification.</title>
        <authorList>
            <person name="Goeker M."/>
        </authorList>
    </citation>
    <scope>NUCLEOTIDE SEQUENCE [LARGE SCALE GENOMIC DNA]</scope>
    <source>
        <strain evidence="3 4">DSM 102189</strain>
    </source>
</reference>
<evidence type="ECO:0000313" key="3">
    <source>
        <dbReference type="EMBL" id="MBB6227042.1"/>
    </source>
</evidence>
<dbReference type="PANTHER" id="PTHR46268:SF15">
    <property type="entry name" value="UNIVERSAL STRESS PROTEIN HP_0031"/>
    <property type="match status" value="1"/>
</dbReference>
<evidence type="ECO:0000259" key="2">
    <source>
        <dbReference type="Pfam" id="PF00582"/>
    </source>
</evidence>
<comment type="similarity">
    <text evidence="1">Belongs to the universal stress protein A family.</text>
</comment>